<comment type="similarity">
    <text evidence="5">Belongs to the metal hydrolase YfiT family.</text>
</comment>
<comment type="subcellular location">
    <subcellularLocation>
        <location evidence="5">Cytoplasm</location>
    </subcellularLocation>
</comment>
<comment type="subunit">
    <text evidence="5">Homodimer.</text>
</comment>
<dbReference type="InterPro" id="IPR023774">
    <property type="entry name" value="Put_metal_dep_hydrolase_YfiT"/>
</dbReference>
<dbReference type="InterPro" id="IPR034660">
    <property type="entry name" value="DinB/YfiT-like"/>
</dbReference>
<dbReference type="AlphaFoldDB" id="A0A7V7UV07"/>
<protein>
    <recommendedName>
        <fullName evidence="5">Putative metal-dependent hydrolase F7732_14170</fullName>
        <ecNumber evidence="5">3.-.-.-</ecNumber>
    </recommendedName>
</protein>
<feature type="binding site" evidence="5">
    <location>
        <position position="155"/>
    </location>
    <ligand>
        <name>Zn(2+)</name>
        <dbReference type="ChEBI" id="CHEBI:29105"/>
    </ligand>
</feature>
<accession>A0A7V7UV07</accession>
<evidence type="ECO:0000259" key="6">
    <source>
        <dbReference type="Pfam" id="PF12867"/>
    </source>
</evidence>
<dbReference type="InterPro" id="IPR024775">
    <property type="entry name" value="DinB-like"/>
</dbReference>
<evidence type="ECO:0000313" key="8">
    <source>
        <dbReference type="Proteomes" id="UP000441354"/>
    </source>
</evidence>
<reference evidence="7 8" key="1">
    <citation type="journal article" date="2014" name="Arch. Microbiol.">
        <title>Bacillus mesophilum sp. nov., strain IITR-54T, a novel 4-chlorobiphenyl dechlorinating bacterium.</title>
        <authorList>
            <person name="Manickam N."/>
            <person name="Singh N.K."/>
            <person name="Bajaj A."/>
            <person name="Kumar R.M."/>
            <person name="Kaur G."/>
            <person name="Kaur N."/>
            <person name="Bala M."/>
            <person name="Kumar A."/>
            <person name="Mayilraj S."/>
        </authorList>
    </citation>
    <scope>NUCLEOTIDE SEQUENCE [LARGE SCALE GENOMIC DNA]</scope>
    <source>
        <strain evidence="7 8">IITR-54</strain>
    </source>
</reference>
<evidence type="ECO:0000313" key="7">
    <source>
        <dbReference type="EMBL" id="KAB2331813.1"/>
    </source>
</evidence>
<dbReference type="Pfam" id="PF12867">
    <property type="entry name" value="DinB_2"/>
    <property type="match status" value="1"/>
</dbReference>
<keyword evidence="2 5" id="KW-0479">Metal-binding</keyword>
<gene>
    <name evidence="7" type="primary">bstA</name>
    <name evidence="7" type="ORF">F7732_14170</name>
</gene>
<organism evidence="7 8">
    <name type="scientific">Bacillus mesophilum</name>
    <dbReference type="NCBI Taxonomy" id="1071718"/>
    <lineage>
        <taxon>Bacteria</taxon>
        <taxon>Bacillati</taxon>
        <taxon>Bacillota</taxon>
        <taxon>Bacilli</taxon>
        <taxon>Bacillales</taxon>
        <taxon>Bacillaceae</taxon>
        <taxon>Bacillus</taxon>
    </lineage>
</organism>
<proteinExistence type="inferred from homology"/>
<dbReference type="EC" id="3.-.-.-" evidence="5"/>
<keyword evidence="7" id="KW-0808">Transferase</keyword>
<dbReference type="HAMAP" id="MF_01256">
    <property type="entry name" value="YfiT_hydrol"/>
    <property type="match status" value="1"/>
</dbReference>
<keyword evidence="1 5" id="KW-0963">Cytoplasm</keyword>
<dbReference type="EMBL" id="WBOT01000004">
    <property type="protein sequence ID" value="KAB2331813.1"/>
    <property type="molecule type" value="Genomic_DNA"/>
</dbReference>
<feature type="binding site" evidence="5">
    <location>
        <position position="64"/>
    </location>
    <ligand>
        <name>Zn(2+)</name>
        <dbReference type="ChEBI" id="CHEBI:29105"/>
    </ligand>
</feature>
<name>A0A7V7UV07_9BACI</name>
<evidence type="ECO:0000256" key="3">
    <source>
        <dbReference type="ARBA" id="ARBA00022801"/>
    </source>
</evidence>
<evidence type="ECO:0000256" key="5">
    <source>
        <dbReference type="HAMAP-Rule" id="MF_01256"/>
    </source>
</evidence>
<keyword evidence="8" id="KW-1185">Reference proteome</keyword>
<sequence>MNLQYPIGKFQHPGKITAEHVNSWIDDIKNLPNRLQQLVGTLSEEQLDTAYRDGGWTVRQVVHHIADSHMNAYIRFKWALTEDQPVIKAYHEAKWAELPDTKMPIGVSISLISALHERWTYLLQNLDDDNLKVIFIHPDSGEVTLEENIGRYAWHGEHHLAHIQALCSRMDWL</sequence>
<dbReference type="Proteomes" id="UP000441354">
    <property type="component" value="Unassembled WGS sequence"/>
</dbReference>
<dbReference type="Gene3D" id="1.20.120.450">
    <property type="entry name" value="dinb family like domain"/>
    <property type="match status" value="1"/>
</dbReference>
<evidence type="ECO:0000256" key="4">
    <source>
        <dbReference type="ARBA" id="ARBA00022833"/>
    </source>
</evidence>
<feature type="binding site" evidence="5">
    <location>
        <position position="159"/>
    </location>
    <ligand>
        <name>Zn(2+)</name>
        <dbReference type="ChEBI" id="CHEBI:29105"/>
    </ligand>
</feature>
<comment type="cofactor">
    <cofactor evidence="5">
        <name>Zn(2+)</name>
        <dbReference type="ChEBI" id="CHEBI:29105"/>
    </cofactor>
    <text evidence="5">Binds 1 zinc ion per subunit.</text>
</comment>
<dbReference type="GO" id="GO:0005737">
    <property type="term" value="C:cytoplasm"/>
    <property type="evidence" value="ECO:0007669"/>
    <property type="project" value="UniProtKB-SubCell"/>
</dbReference>
<keyword evidence="4 5" id="KW-0862">Zinc</keyword>
<comment type="caution">
    <text evidence="7">The sequence shown here is derived from an EMBL/GenBank/DDBJ whole genome shotgun (WGS) entry which is preliminary data.</text>
</comment>
<feature type="domain" description="DinB-like" evidence="6">
    <location>
        <begin position="31"/>
        <end position="163"/>
    </location>
</feature>
<dbReference type="GO" id="GO:0016787">
    <property type="term" value="F:hydrolase activity"/>
    <property type="evidence" value="ECO:0007669"/>
    <property type="project" value="UniProtKB-UniRule"/>
</dbReference>
<dbReference type="OrthoDB" id="9796039at2"/>
<dbReference type="GO" id="GO:0008270">
    <property type="term" value="F:zinc ion binding"/>
    <property type="evidence" value="ECO:0007669"/>
    <property type="project" value="UniProtKB-UniRule"/>
</dbReference>
<dbReference type="GO" id="GO:0016740">
    <property type="term" value="F:transferase activity"/>
    <property type="evidence" value="ECO:0007669"/>
    <property type="project" value="UniProtKB-KW"/>
</dbReference>
<keyword evidence="3 5" id="KW-0378">Hydrolase</keyword>
<dbReference type="RefSeq" id="WP_066449906.1">
    <property type="nucleotide sequence ID" value="NZ_WBOT01000004.1"/>
</dbReference>
<comment type="function">
    <text evidence="5">Possible metal-dependent hydrolase.</text>
</comment>
<evidence type="ECO:0000256" key="2">
    <source>
        <dbReference type="ARBA" id="ARBA00022723"/>
    </source>
</evidence>
<dbReference type="NCBIfam" id="NF009807">
    <property type="entry name" value="PRK13291.1"/>
    <property type="match status" value="1"/>
</dbReference>
<evidence type="ECO:0000256" key="1">
    <source>
        <dbReference type="ARBA" id="ARBA00022490"/>
    </source>
</evidence>
<dbReference type="SUPFAM" id="SSF109854">
    <property type="entry name" value="DinB/YfiT-like putative metalloenzymes"/>
    <property type="match status" value="1"/>
</dbReference>